<keyword evidence="2" id="KW-1185">Reference proteome</keyword>
<sequence length="239" mass="27424">MNNTSSNSQSIKIVNQIRDQSGAITDYAPFTNDGMSKKIFNSIERENLESFISKNMDILAGAVSDKEMIERDPNVQFEYFVPKLPTVPVTVADMRYTFVVTKPMPTAKGIVGDFFSSVERKDENAPWEYGYISLRNGENIPTLTRYDQKVFDRLGLKFSEKFFLSDLKSGKRILDFYRSTDYKKFSESGDNAANFAFYKFTTTRNSVPLTVVFGVLKDQYDENAAIPSNWFYVYMKREG</sequence>
<organism evidence="1 2">
    <name type="scientific">Chromobacterium indicum</name>
    <dbReference type="NCBI Taxonomy" id="3110228"/>
    <lineage>
        <taxon>Bacteria</taxon>
        <taxon>Pseudomonadati</taxon>
        <taxon>Pseudomonadota</taxon>
        <taxon>Betaproteobacteria</taxon>
        <taxon>Neisseriales</taxon>
        <taxon>Chromobacteriaceae</taxon>
        <taxon>Chromobacterium</taxon>
    </lineage>
</organism>
<dbReference type="EMBL" id="JAYFSJ010000003">
    <property type="protein sequence ID" value="MEN7430290.1"/>
    <property type="molecule type" value="Genomic_DNA"/>
</dbReference>
<dbReference type="Proteomes" id="UP001405405">
    <property type="component" value="Unassembled WGS sequence"/>
</dbReference>
<proteinExistence type="predicted"/>
<comment type="caution">
    <text evidence="1">The sequence shown here is derived from an EMBL/GenBank/DDBJ whole genome shotgun (WGS) entry which is preliminary data.</text>
</comment>
<reference evidence="1 2" key="1">
    <citation type="submission" date="2023-12" db="EMBL/GenBank/DDBJ databases">
        <title>Chromobacterium sp. strain TRC.1.1.SA producing antimicrobial pigment.</title>
        <authorList>
            <person name="Verma N."/>
            <person name="Choksket S."/>
            <person name="Pinnaka A.K."/>
            <person name="Korpole S."/>
        </authorList>
    </citation>
    <scope>NUCLEOTIDE SEQUENCE [LARGE SCALE GENOMIC DNA]</scope>
    <source>
        <strain evidence="1 2">TRC1.1.SA</strain>
    </source>
</reference>
<evidence type="ECO:0000313" key="1">
    <source>
        <dbReference type="EMBL" id="MEN7430290.1"/>
    </source>
</evidence>
<protein>
    <submittedName>
        <fullName evidence="1">Uncharacterized protein</fullName>
    </submittedName>
</protein>
<gene>
    <name evidence="1" type="ORF">VA599_05990</name>
</gene>
<name>A0ABV0CGJ5_9NEIS</name>
<evidence type="ECO:0000313" key="2">
    <source>
        <dbReference type="Proteomes" id="UP001405405"/>
    </source>
</evidence>
<accession>A0ABV0CGJ5</accession>